<gene>
    <name evidence="1" type="ORF">TKK_019492</name>
</gene>
<accession>A0ABD2VW14</accession>
<dbReference type="AlphaFoldDB" id="A0ABD2VW14"/>
<proteinExistence type="predicted"/>
<protein>
    <submittedName>
        <fullName evidence="1">Uncharacterized protein</fullName>
    </submittedName>
</protein>
<name>A0ABD2VW14_9HYME</name>
<organism evidence="1 2">
    <name type="scientific">Trichogramma kaykai</name>
    <dbReference type="NCBI Taxonomy" id="54128"/>
    <lineage>
        <taxon>Eukaryota</taxon>
        <taxon>Metazoa</taxon>
        <taxon>Ecdysozoa</taxon>
        <taxon>Arthropoda</taxon>
        <taxon>Hexapoda</taxon>
        <taxon>Insecta</taxon>
        <taxon>Pterygota</taxon>
        <taxon>Neoptera</taxon>
        <taxon>Endopterygota</taxon>
        <taxon>Hymenoptera</taxon>
        <taxon>Apocrita</taxon>
        <taxon>Proctotrupomorpha</taxon>
        <taxon>Chalcidoidea</taxon>
        <taxon>Trichogrammatidae</taxon>
        <taxon>Trichogramma</taxon>
    </lineage>
</organism>
<comment type="caution">
    <text evidence="1">The sequence shown here is derived from an EMBL/GenBank/DDBJ whole genome shotgun (WGS) entry which is preliminary data.</text>
</comment>
<sequence>MPRGLVKRCTHLLGIRVLAHEVDEEEDELFLYSSSSSSFFHHKRSLYTGCWRCRRRLYSVGRRPNLGVCTVVAATTSLHVDDCMACLSALTLIFIAVDASYTILEWLYCLRSSSSTVCGAAEAQHGADDEFQPLHPPPLTAMICARTHAPRSSQQQQHQ</sequence>
<evidence type="ECO:0000313" key="1">
    <source>
        <dbReference type="EMBL" id="KAL3384783.1"/>
    </source>
</evidence>
<keyword evidence="2" id="KW-1185">Reference proteome</keyword>
<dbReference type="Proteomes" id="UP001627154">
    <property type="component" value="Unassembled WGS sequence"/>
</dbReference>
<reference evidence="1 2" key="1">
    <citation type="journal article" date="2024" name="bioRxiv">
        <title>A reference genome for Trichogramma kaykai: A tiny desert-dwelling parasitoid wasp with competing sex-ratio distorters.</title>
        <authorList>
            <person name="Culotta J."/>
            <person name="Lindsey A.R."/>
        </authorList>
    </citation>
    <scope>NUCLEOTIDE SEQUENCE [LARGE SCALE GENOMIC DNA]</scope>
    <source>
        <strain evidence="1 2">KSX58</strain>
    </source>
</reference>
<dbReference type="EMBL" id="JBJJXI010000168">
    <property type="protein sequence ID" value="KAL3384783.1"/>
    <property type="molecule type" value="Genomic_DNA"/>
</dbReference>
<evidence type="ECO:0000313" key="2">
    <source>
        <dbReference type="Proteomes" id="UP001627154"/>
    </source>
</evidence>